<dbReference type="AlphaFoldDB" id="A0AAW0DRJ7"/>
<reference evidence="1 2" key="1">
    <citation type="journal article" date="2024" name="J Genomics">
        <title>Draft genome sequencing and assembly of Favolaschia claudopus CIRM-BRFM 2984 isolated from oak limbs.</title>
        <authorList>
            <person name="Navarro D."/>
            <person name="Drula E."/>
            <person name="Chaduli D."/>
            <person name="Cazenave R."/>
            <person name="Ahrendt S."/>
            <person name="Wang J."/>
            <person name="Lipzen A."/>
            <person name="Daum C."/>
            <person name="Barry K."/>
            <person name="Grigoriev I.V."/>
            <person name="Favel A."/>
            <person name="Rosso M.N."/>
            <person name="Martin F."/>
        </authorList>
    </citation>
    <scope>NUCLEOTIDE SEQUENCE [LARGE SCALE GENOMIC DNA]</scope>
    <source>
        <strain evidence="1 2">CIRM-BRFM 2984</strain>
    </source>
</reference>
<dbReference type="EMBL" id="JAWWNJ010000006">
    <property type="protein sequence ID" value="KAK7053989.1"/>
    <property type="molecule type" value="Genomic_DNA"/>
</dbReference>
<organism evidence="1 2">
    <name type="scientific">Favolaschia claudopus</name>
    <dbReference type="NCBI Taxonomy" id="2862362"/>
    <lineage>
        <taxon>Eukaryota</taxon>
        <taxon>Fungi</taxon>
        <taxon>Dikarya</taxon>
        <taxon>Basidiomycota</taxon>
        <taxon>Agaricomycotina</taxon>
        <taxon>Agaricomycetes</taxon>
        <taxon>Agaricomycetidae</taxon>
        <taxon>Agaricales</taxon>
        <taxon>Marasmiineae</taxon>
        <taxon>Mycenaceae</taxon>
        <taxon>Favolaschia</taxon>
    </lineage>
</organism>
<evidence type="ECO:0000313" key="2">
    <source>
        <dbReference type="Proteomes" id="UP001362999"/>
    </source>
</evidence>
<dbReference type="Proteomes" id="UP001362999">
    <property type="component" value="Unassembled WGS sequence"/>
</dbReference>
<name>A0AAW0DRJ7_9AGAR</name>
<proteinExistence type="predicted"/>
<sequence>MQDPLRLATKANSQSSRYIDRVARAAHWRPWYLDVLLENAMNELRGPSLDHPIACYSYGYRGVRVSHRFQEIPLHTARMLRWRIHVRGIERSSTGGSRIWYTSRQAYLALRGETAGEFFVPFKSIQVPQHIRHRVDILGSSFEAASTASDSSDLSGAPLSACEYSTIERASFVLQVGGAPAFILTCPHAVPHGLKSCLRLCDRITLDPYCHSGTDPFPLSFRNVGGPDSGRRRHLWELERKSQRRAPNRLGAKKLLQFIGCDEKKKWVQRGTEVMSLDSTAVRD</sequence>
<keyword evidence="2" id="KW-1185">Reference proteome</keyword>
<gene>
    <name evidence="1" type="ORF">R3P38DRAFT_2761760</name>
</gene>
<comment type="caution">
    <text evidence="1">The sequence shown here is derived from an EMBL/GenBank/DDBJ whole genome shotgun (WGS) entry which is preliminary data.</text>
</comment>
<evidence type="ECO:0000313" key="1">
    <source>
        <dbReference type="EMBL" id="KAK7053989.1"/>
    </source>
</evidence>
<accession>A0AAW0DRJ7</accession>
<protein>
    <submittedName>
        <fullName evidence="1">Uncharacterized protein</fullName>
    </submittedName>
</protein>